<feature type="binding site" evidence="8">
    <location>
        <position position="8"/>
    </location>
    <ligand>
        <name>Mg(2+)</name>
        <dbReference type="ChEBI" id="CHEBI:18420"/>
    </ligand>
</feature>
<evidence type="ECO:0000256" key="4">
    <source>
        <dbReference type="ARBA" id="ARBA00022832"/>
    </source>
</evidence>
<dbReference type="InterPro" id="IPR008278">
    <property type="entry name" value="4-PPantetheinyl_Trfase_dom"/>
</dbReference>
<dbReference type="NCBIfam" id="TIGR00516">
    <property type="entry name" value="acpS"/>
    <property type="match status" value="1"/>
</dbReference>
<keyword evidence="1 8" id="KW-0444">Lipid biosynthesis</keyword>
<dbReference type="OrthoDB" id="517356at2"/>
<keyword evidence="11" id="KW-1185">Reference proteome</keyword>
<keyword evidence="7 8" id="KW-0275">Fatty acid biosynthesis</keyword>
<comment type="similarity">
    <text evidence="8">Belongs to the P-Pant transferase superfamily. AcpS family.</text>
</comment>
<dbReference type="AlphaFoldDB" id="A0A542ZS82"/>
<evidence type="ECO:0000256" key="3">
    <source>
        <dbReference type="ARBA" id="ARBA00022723"/>
    </source>
</evidence>
<comment type="subcellular location">
    <subcellularLocation>
        <location evidence="8">Cytoplasm</location>
    </subcellularLocation>
</comment>
<comment type="function">
    <text evidence="8">Transfers the 4'-phosphopantetheine moiety from coenzyme A to a Ser of acyl-carrier-protein.</text>
</comment>
<evidence type="ECO:0000259" key="9">
    <source>
        <dbReference type="Pfam" id="PF01648"/>
    </source>
</evidence>
<dbReference type="InterPro" id="IPR004568">
    <property type="entry name" value="Ppantetheine-prot_Trfase_dom"/>
</dbReference>
<dbReference type="GO" id="GO:0005737">
    <property type="term" value="C:cytoplasm"/>
    <property type="evidence" value="ECO:0007669"/>
    <property type="project" value="UniProtKB-SubCell"/>
</dbReference>
<proteinExistence type="inferred from homology"/>
<name>A0A542ZS82_9ACTN</name>
<comment type="caution">
    <text evidence="10">The sequence shown here is derived from an EMBL/GenBank/DDBJ whole genome shotgun (WGS) entry which is preliminary data.</text>
</comment>
<dbReference type="NCBIfam" id="TIGR00556">
    <property type="entry name" value="pantethn_trn"/>
    <property type="match status" value="1"/>
</dbReference>
<evidence type="ECO:0000256" key="5">
    <source>
        <dbReference type="ARBA" id="ARBA00022842"/>
    </source>
</evidence>
<evidence type="ECO:0000313" key="10">
    <source>
        <dbReference type="EMBL" id="TQL63215.1"/>
    </source>
</evidence>
<evidence type="ECO:0000256" key="6">
    <source>
        <dbReference type="ARBA" id="ARBA00023098"/>
    </source>
</evidence>
<dbReference type="InterPro" id="IPR002582">
    <property type="entry name" value="ACPS"/>
</dbReference>
<dbReference type="RefSeq" id="WP_142092957.1">
    <property type="nucleotide sequence ID" value="NZ_BAAAMD010000001.1"/>
</dbReference>
<evidence type="ECO:0000313" key="11">
    <source>
        <dbReference type="Proteomes" id="UP000316196"/>
    </source>
</evidence>
<keyword evidence="3 8" id="KW-0479">Metal-binding</keyword>
<organism evidence="10 11">
    <name type="scientific">Propioniferax innocua</name>
    <dbReference type="NCBI Taxonomy" id="1753"/>
    <lineage>
        <taxon>Bacteria</taxon>
        <taxon>Bacillati</taxon>
        <taxon>Actinomycetota</taxon>
        <taxon>Actinomycetes</taxon>
        <taxon>Propionibacteriales</taxon>
        <taxon>Propionibacteriaceae</taxon>
        <taxon>Propioniferax</taxon>
    </lineage>
</organism>
<accession>A0A542ZS82</accession>
<evidence type="ECO:0000256" key="2">
    <source>
        <dbReference type="ARBA" id="ARBA00022679"/>
    </source>
</evidence>
<feature type="binding site" evidence="8">
    <location>
        <position position="50"/>
    </location>
    <ligand>
        <name>Mg(2+)</name>
        <dbReference type="ChEBI" id="CHEBI:18420"/>
    </ligand>
</feature>
<dbReference type="Pfam" id="PF01648">
    <property type="entry name" value="ACPS"/>
    <property type="match status" value="1"/>
</dbReference>
<evidence type="ECO:0000256" key="8">
    <source>
        <dbReference type="HAMAP-Rule" id="MF_00101"/>
    </source>
</evidence>
<dbReference type="GO" id="GO:0006633">
    <property type="term" value="P:fatty acid biosynthetic process"/>
    <property type="evidence" value="ECO:0007669"/>
    <property type="project" value="UniProtKB-UniRule"/>
</dbReference>
<protein>
    <recommendedName>
        <fullName evidence="8">Holo-[acyl-carrier-protein] synthase</fullName>
        <shortName evidence="8">Holo-ACP synthase</shortName>
        <ecNumber evidence="8">2.7.8.7</ecNumber>
    </recommendedName>
    <alternativeName>
        <fullName evidence="8">4'-phosphopantetheinyl transferase AcpS</fullName>
    </alternativeName>
</protein>
<dbReference type="Gene3D" id="3.90.470.20">
    <property type="entry name" value="4'-phosphopantetheinyl transferase domain"/>
    <property type="match status" value="1"/>
</dbReference>
<dbReference type="HAMAP" id="MF_00101">
    <property type="entry name" value="AcpS"/>
    <property type="match status" value="1"/>
</dbReference>
<keyword evidence="5 8" id="KW-0460">Magnesium</keyword>
<keyword evidence="8" id="KW-0963">Cytoplasm</keyword>
<comment type="catalytic activity">
    <reaction evidence="8">
        <text>apo-[ACP] + CoA = holo-[ACP] + adenosine 3',5'-bisphosphate + H(+)</text>
        <dbReference type="Rhea" id="RHEA:12068"/>
        <dbReference type="Rhea" id="RHEA-COMP:9685"/>
        <dbReference type="Rhea" id="RHEA-COMP:9690"/>
        <dbReference type="ChEBI" id="CHEBI:15378"/>
        <dbReference type="ChEBI" id="CHEBI:29999"/>
        <dbReference type="ChEBI" id="CHEBI:57287"/>
        <dbReference type="ChEBI" id="CHEBI:58343"/>
        <dbReference type="ChEBI" id="CHEBI:64479"/>
        <dbReference type="EC" id="2.7.8.7"/>
    </reaction>
</comment>
<dbReference type="EC" id="2.7.8.7" evidence="8"/>
<dbReference type="GO" id="GO:0000287">
    <property type="term" value="F:magnesium ion binding"/>
    <property type="evidence" value="ECO:0007669"/>
    <property type="project" value="UniProtKB-UniRule"/>
</dbReference>
<dbReference type="SUPFAM" id="SSF56214">
    <property type="entry name" value="4'-phosphopantetheinyl transferase"/>
    <property type="match status" value="1"/>
</dbReference>
<keyword evidence="6 8" id="KW-0443">Lipid metabolism</keyword>
<evidence type="ECO:0000256" key="1">
    <source>
        <dbReference type="ARBA" id="ARBA00022516"/>
    </source>
</evidence>
<keyword evidence="4 8" id="KW-0276">Fatty acid metabolism</keyword>
<sequence length="116" mass="12726">MIVGIGVDACSVERWRRACARRPGFAERWLTPAEADLAPESQAARFAAKEALAKALRIEQGLGWHDAWIETDEYGRPSFGVTGSVAARMTELGVERLHVSLTHDGDMAMAFVVAER</sequence>
<feature type="domain" description="4'-phosphopantetheinyl transferase" evidence="9">
    <location>
        <begin position="4"/>
        <end position="95"/>
    </location>
</feature>
<comment type="cofactor">
    <cofactor evidence="8">
        <name>Mg(2+)</name>
        <dbReference type="ChEBI" id="CHEBI:18420"/>
    </cofactor>
</comment>
<dbReference type="GO" id="GO:0008897">
    <property type="term" value="F:holo-[acyl-carrier-protein] synthase activity"/>
    <property type="evidence" value="ECO:0007669"/>
    <property type="project" value="UniProtKB-UniRule"/>
</dbReference>
<evidence type="ECO:0000256" key="7">
    <source>
        <dbReference type="ARBA" id="ARBA00023160"/>
    </source>
</evidence>
<keyword evidence="2 8" id="KW-0808">Transferase</keyword>
<dbReference type="EMBL" id="VFOR01000001">
    <property type="protein sequence ID" value="TQL63215.1"/>
    <property type="molecule type" value="Genomic_DNA"/>
</dbReference>
<reference evidence="10 11" key="1">
    <citation type="submission" date="2019-06" db="EMBL/GenBank/DDBJ databases">
        <title>Sequencing the genomes of 1000 actinobacteria strains.</title>
        <authorList>
            <person name="Klenk H.-P."/>
        </authorList>
    </citation>
    <scope>NUCLEOTIDE SEQUENCE [LARGE SCALE GENOMIC DNA]</scope>
    <source>
        <strain evidence="10 11">DSM 8251</strain>
    </source>
</reference>
<dbReference type="NCBIfam" id="NF000832">
    <property type="entry name" value="PRK00070.3-2"/>
    <property type="match status" value="1"/>
</dbReference>
<gene>
    <name evidence="8" type="primary">acpS</name>
    <name evidence="10" type="ORF">FB460_1016</name>
</gene>
<dbReference type="Proteomes" id="UP000316196">
    <property type="component" value="Unassembled WGS sequence"/>
</dbReference>
<dbReference type="InterPro" id="IPR037143">
    <property type="entry name" value="4-PPantetheinyl_Trfase_dom_sf"/>
</dbReference>